<protein>
    <recommendedName>
        <fullName evidence="2">DUF11 domain-containing protein</fullName>
    </recommendedName>
</protein>
<evidence type="ECO:0000259" key="2">
    <source>
        <dbReference type="Pfam" id="PF01345"/>
    </source>
</evidence>
<evidence type="ECO:0000313" key="3">
    <source>
        <dbReference type="EMBL" id="MBB6556495.1"/>
    </source>
</evidence>
<organism evidence="3 4">
    <name type="scientific">Nonomuraea rubra</name>
    <dbReference type="NCBI Taxonomy" id="46180"/>
    <lineage>
        <taxon>Bacteria</taxon>
        <taxon>Bacillati</taxon>
        <taxon>Actinomycetota</taxon>
        <taxon>Actinomycetes</taxon>
        <taxon>Streptosporangiales</taxon>
        <taxon>Streptosporangiaceae</taxon>
        <taxon>Nonomuraea</taxon>
    </lineage>
</organism>
<dbReference type="Proteomes" id="UP000565579">
    <property type="component" value="Unassembled WGS sequence"/>
</dbReference>
<keyword evidence="1" id="KW-0732">Signal</keyword>
<reference evidence="3 4" key="1">
    <citation type="submission" date="2020-08" db="EMBL/GenBank/DDBJ databases">
        <title>Sequencing the genomes of 1000 actinobacteria strains.</title>
        <authorList>
            <person name="Klenk H.-P."/>
        </authorList>
    </citation>
    <scope>NUCLEOTIDE SEQUENCE [LARGE SCALE GENOMIC DNA]</scope>
    <source>
        <strain evidence="3 4">DSM 43768</strain>
    </source>
</reference>
<comment type="caution">
    <text evidence="3">The sequence shown here is derived from an EMBL/GenBank/DDBJ whole genome shotgun (WGS) entry which is preliminary data.</text>
</comment>
<dbReference type="Pfam" id="PF01345">
    <property type="entry name" value="DUF11"/>
    <property type="match status" value="1"/>
</dbReference>
<dbReference type="InterPro" id="IPR001434">
    <property type="entry name" value="OmcB-like_DUF11"/>
</dbReference>
<feature type="signal peptide" evidence="1">
    <location>
        <begin position="1"/>
        <end position="27"/>
    </location>
</feature>
<proteinExistence type="predicted"/>
<keyword evidence="4" id="KW-1185">Reference proteome</keyword>
<dbReference type="EMBL" id="JACHMI010000001">
    <property type="protein sequence ID" value="MBB6556495.1"/>
    <property type="molecule type" value="Genomic_DNA"/>
</dbReference>
<dbReference type="RefSeq" id="WP_185110927.1">
    <property type="nucleotide sequence ID" value="NZ_JACHMI010000001.1"/>
</dbReference>
<sequence length="183" mass="19742">MRNSLLKGAALAIAAGALLLPAVPAAATTTVTTAATAAVEPFSTFDVKVKASKTVKAGGKITYTIHAVNKGPHYADSWFVGGEFPKGVDLRRIEYWAEKGTECFLDGRAFYCFIPRVVEKDEAVSMRFVAKTTKKAKGTQTATLGVVTYNVDQGMENMSKEELDRLGVPEFAFAKTVKTKVVR</sequence>
<gene>
    <name evidence="3" type="ORF">HD593_011290</name>
</gene>
<name>A0A7X0P747_9ACTN</name>
<feature type="chain" id="PRO_5030696581" description="DUF11 domain-containing protein" evidence="1">
    <location>
        <begin position="28"/>
        <end position="183"/>
    </location>
</feature>
<evidence type="ECO:0000256" key="1">
    <source>
        <dbReference type="SAM" id="SignalP"/>
    </source>
</evidence>
<dbReference type="AlphaFoldDB" id="A0A7X0P747"/>
<evidence type="ECO:0000313" key="4">
    <source>
        <dbReference type="Proteomes" id="UP000565579"/>
    </source>
</evidence>
<accession>A0A7X0P747</accession>
<feature type="domain" description="DUF11" evidence="2">
    <location>
        <begin position="51"/>
        <end position="157"/>
    </location>
</feature>